<dbReference type="Gene3D" id="3.90.550.10">
    <property type="entry name" value="Spore Coat Polysaccharide Biosynthesis Protein SpsA, Chain A"/>
    <property type="match status" value="1"/>
</dbReference>
<sequence length="287" mass="32409">MTSTGDHPGGLRPSSPAFSDHAFVTLVTNADYALGARALARSVRLTKTSADIVVLHTGGVSADALAPLLAFGCRLIETDLLPLSDAFNERHARRNVHDKAPFTKGRKPAFHSPLDNFCKLRLWQLTEYARCVFIDADAVVLKNIDRLFRYPEFSAAPNVYESLADFHRLNSGVFVAEPATATFRAMLERLDTPEAFWPRTDQTFLQTFFPHWHGLPVTMNMLQYVWFNLPDLWDWSSIGVLHYQYEKPWEKDHHRAGQLQPLIDLWFAYLTGDDIPDIATLANPAPS</sequence>
<dbReference type="EMBL" id="JABWDU010000006">
    <property type="protein sequence ID" value="NVD41500.1"/>
    <property type="molecule type" value="Genomic_DNA"/>
</dbReference>
<dbReference type="Pfam" id="PF01501">
    <property type="entry name" value="Glyco_transf_8"/>
    <property type="match status" value="1"/>
</dbReference>
<evidence type="ECO:0000313" key="2">
    <source>
        <dbReference type="Proteomes" id="UP000520198"/>
    </source>
</evidence>
<organism evidence="1 2">
    <name type="scientific">Ensifer oleiphilus</name>
    <dbReference type="NCBI Taxonomy" id="2742698"/>
    <lineage>
        <taxon>Bacteria</taxon>
        <taxon>Pseudomonadati</taxon>
        <taxon>Pseudomonadota</taxon>
        <taxon>Alphaproteobacteria</taxon>
        <taxon>Hyphomicrobiales</taxon>
        <taxon>Rhizobiaceae</taxon>
        <taxon>Sinorhizobium/Ensifer group</taxon>
        <taxon>Ensifer</taxon>
    </lineage>
</organism>
<name>A0A7Y6Q9Y1_9HYPH</name>
<dbReference type="SUPFAM" id="SSF53448">
    <property type="entry name" value="Nucleotide-diphospho-sugar transferases"/>
    <property type="match status" value="1"/>
</dbReference>
<dbReference type="AlphaFoldDB" id="A0A7Y6Q9Y1"/>
<dbReference type="InterPro" id="IPR029044">
    <property type="entry name" value="Nucleotide-diphossugar_trans"/>
</dbReference>
<gene>
    <name evidence="1" type="ORF">HT585_21770</name>
</gene>
<dbReference type="InterPro" id="IPR050587">
    <property type="entry name" value="GNT1/Glycosyltrans_8"/>
</dbReference>
<keyword evidence="2" id="KW-1185">Reference proteome</keyword>
<keyword evidence="1" id="KW-0808">Transferase</keyword>
<dbReference type="RefSeq" id="WP_176354911.1">
    <property type="nucleotide sequence ID" value="NZ_JABWDU010000006.1"/>
</dbReference>
<dbReference type="GO" id="GO:0016757">
    <property type="term" value="F:glycosyltransferase activity"/>
    <property type="evidence" value="ECO:0007669"/>
    <property type="project" value="InterPro"/>
</dbReference>
<comment type="caution">
    <text evidence="1">The sequence shown here is derived from an EMBL/GenBank/DDBJ whole genome shotgun (WGS) entry which is preliminary data.</text>
</comment>
<dbReference type="CDD" id="cd02537">
    <property type="entry name" value="GT8_Glycogenin"/>
    <property type="match status" value="1"/>
</dbReference>
<reference evidence="1 2" key="1">
    <citation type="submission" date="2020-06" db="EMBL/GenBank/DDBJ databases">
        <authorList>
            <person name="Grouzdev D.S."/>
        </authorList>
    </citation>
    <scope>NUCLEOTIDE SEQUENCE [LARGE SCALE GENOMIC DNA]</scope>
    <source>
        <strain evidence="1 2">HO-A22</strain>
    </source>
</reference>
<evidence type="ECO:0000313" key="1">
    <source>
        <dbReference type="EMBL" id="NVD41500.1"/>
    </source>
</evidence>
<dbReference type="Proteomes" id="UP000520198">
    <property type="component" value="Unassembled WGS sequence"/>
</dbReference>
<accession>A0A7Y6Q9Y1</accession>
<proteinExistence type="predicted"/>
<dbReference type="PANTHER" id="PTHR11183">
    <property type="entry name" value="GLYCOGENIN SUBFAMILY MEMBER"/>
    <property type="match status" value="1"/>
</dbReference>
<protein>
    <submittedName>
        <fullName evidence="1">Glycosyl transferase</fullName>
    </submittedName>
</protein>
<dbReference type="InterPro" id="IPR002495">
    <property type="entry name" value="Glyco_trans_8"/>
</dbReference>